<reference evidence="2" key="1">
    <citation type="submission" date="2021-01" db="EMBL/GenBank/DDBJ databases">
        <title>Genome sequence of strain Noviherbaspirillum sp. DKR-6.</title>
        <authorList>
            <person name="Chaudhary D.K."/>
        </authorList>
    </citation>
    <scope>NUCLEOTIDE SEQUENCE</scope>
    <source>
        <strain evidence="2">DKR-6</strain>
    </source>
</reference>
<evidence type="ECO:0000313" key="2">
    <source>
        <dbReference type="EMBL" id="MBK4735086.1"/>
    </source>
</evidence>
<comment type="caution">
    <text evidence="2">The sequence shown here is derived from an EMBL/GenBank/DDBJ whole genome shotgun (WGS) entry which is preliminary data.</text>
</comment>
<feature type="region of interest" description="Disordered" evidence="1">
    <location>
        <begin position="1"/>
        <end position="58"/>
    </location>
</feature>
<proteinExistence type="predicted"/>
<gene>
    <name evidence="2" type="ORF">JJB74_10740</name>
</gene>
<sequence length="58" mass="6011">MAGNTKNKYPADKAGTKYSEFRNTKRVSPGKTATTTTRAADKESKSTTGAAANTANAA</sequence>
<organism evidence="2 3">
    <name type="scientific">Noviherbaspirillum pedocola</name>
    <dbReference type="NCBI Taxonomy" id="2801341"/>
    <lineage>
        <taxon>Bacteria</taxon>
        <taxon>Pseudomonadati</taxon>
        <taxon>Pseudomonadota</taxon>
        <taxon>Betaproteobacteria</taxon>
        <taxon>Burkholderiales</taxon>
        <taxon>Oxalobacteraceae</taxon>
        <taxon>Noviherbaspirillum</taxon>
    </lineage>
</organism>
<feature type="compositionally biased region" description="Basic and acidic residues" evidence="1">
    <location>
        <begin position="9"/>
        <end position="23"/>
    </location>
</feature>
<keyword evidence="3" id="KW-1185">Reference proteome</keyword>
<accession>A0A934W1E5</accession>
<dbReference type="Proteomes" id="UP000622890">
    <property type="component" value="Unassembled WGS sequence"/>
</dbReference>
<dbReference type="RefSeq" id="WP_200591841.1">
    <property type="nucleotide sequence ID" value="NZ_JAEPBG010000003.1"/>
</dbReference>
<feature type="compositionally biased region" description="Low complexity" evidence="1">
    <location>
        <begin position="47"/>
        <end position="58"/>
    </location>
</feature>
<name>A0A934W1E5_9BURK</name>
<protein>
    <submittedName>
        <fullName evidence="2">Uncharacterized protein</fullName>
    </submittedName>
</protein>
<evidence type="ECO:0000256" key="1">
    <source>
        <dbReference type="SAM" id="MobiDB-lite"/>
    </source>
</evidence>
<dbReference type="AlphaFoldDB" id="A0A934W1E5"/>
<dbReference type="EMBL" id="JAEPBG010000003">
    <property type="protein sequence ID" value="MBK4735086.1"/>
    <property type="molecule type" value="Genomic_DNA"/>
</dbReference>
<evidence type="ECO:0000313" key="3">
    <source>
        <dbReference type="Proteomes" id="UP000622890"/>
    </source>
</evidence>